<dbReference type="Proteomes" id="UP000242146">
    <property type="component" value="Unassembled WGS sequence"/>
</dbReference>
<dbReference type="STRING" id="101127.A0A1X2G5J8"/>
<comment type="catalytic activity">
    <reaction evidence="3">
        <text>a uridine in RNA = a pseudouridine in RNA</text>
        <dbReference type="Rhea" id="RHEA:48348"/>
        <dbReference type="Rhea" id="RHEA-COMP:12068"/>
        <dbReference type="Rhea" id="RHEA-COMP:12069"/>
        <dbReference type="ChEBI" id="CHEBI:65314"/>
        <dbReference type="ChEBI" id="CHEBI:65315"/>
    </reaction>
</comment>
<comment type="caution">
    <text evidence="6">The sequence shown here is derived from an EMBL/GenBank/DDBJ whole genome shotgun (WGS) entry which is preliminary data.</text>
</comment>
<dbReference type="PANTHER" id="PTHR21600:SF40">
    <property type="entry name" value="PSEUDOURIDYLATE SYNTHASE RPUSD2"/>
    <property type="match status" value="1"/>
</dbReference>
<dbReference type="GO" id="GO:0000455">
    <property type="term" value="P:enzyme-directed rRNA pseudouridine synthesis"/>
    <property type="evidence" value="ECO:0007669"/>
    <property type="project" value="TreeGrafter"/>
</dbReference>
<dbReference type="InterPro" id="IPR006145">
    <property type="entry name" value="PsdUridine_synth_RsuA/RluA"/>
</dbReference>
<feature type="domain" description="Pseudouridine synthase RsuA/RluA-like" evidence="5">
    <location>
        <begin position="152"/>
        <end position="297"/>
    </location>
</feature>
<comment type="function">
    <text evidence="3">Responsible for synthesis of pseudouridine from uracil.</text>
</comment>
<proteinExistence type="inferred from homology"/>
<sequence length="431" mass="49732">MEPDKTVDQDRIDQTVDESKKRKPEGSPQYRPKRKVVQKRKIDFKDIDDLDQAEYFFEHGLRKVKPYYFVYRAYAKGRWVNRSIIDIFTTEFRDRSEFYYRYAIDKGLITLNGKPVGVDTIVNNGDIVGHEIHRHEPPVPDTPVNIVYESDDLMVIDKPGGIPVHAAGRYRYNTVVSILRRQHSIPKLYPSNRLDRPTSGLMLISKTPEKAAKMEREMSQRNIQKEYICRVDGVFPEEEVTCNEPIKIISHKLSISYVHPDGKPCTTVFRRISTDGQSSIVRCKPLTGRTHQIRVHLKFLGYPIGNDPLYGNQTSWANNLHLGDFMSEQDARQLVDKVMVASPFQTGEWDPKQMEQDLQAKPDTVMDRSQLLEMESGERCSDCSVSLFVDPPRDGLIIWLHAWKYNGEGWAYETELPTWAKNIVDHEATAS</sequence>
<protein>
    <recommendedName>
        <fullName evidence="3">Pseudouridine synthase</fullName>
        <ecNumber evidence="3">5.4.99.-</ecNumber>
    </recommendedName>
</protein>
<keyword evidence="7" id="KW-1185">Reference proteome</keyword>
<reference evidence="6 7" key="1">
    <citation type="submission" date="2016-07" db="EMBL/GenBank/DDBJ databases">
        <title>Pervasive Adenine N6-methylation of Active Genes in Fungi.</title>
        <authorList>
            <consortium name="DOE Joint Genome Institute"/>
            <person name="Mondo S.J."/>
            <person name="Dannebaum R.O."/>
            <person name="Kuo R.C."/>
            <person name="Labutti K."/>
            <person name="Haridas S."/>
            <person name="Kuo A."/>
            <person name="Salamov A."/>
            <person name="Ahrendt S.R."/>
            <person name="Lipzen A."/>
            <person name="Sullivan W."/>
            <person name="Andreopoulos W.B."/>
            <person name="Clum A."/>
            <person name="Lindquist E."/>
            <person name="Daum C."/>
            <person name="Ramamoorthy G.K."/>
            <person name="Gryganskyi A."/>
            <person name="Culley D."/>
            <person name="Magnuson J.K."/>
            <person name="James T.Y."/>
            <person name="O'Malley M.A."/>
            <person name="Stajich J.E."/>
            <person name="Spatafora J.W."/>
            <person name="Visel A."/>
            <person name="Grigoriev I.V."/>
        </authorList>
    </citation>
    <scope>NUCLEOTIDE SEQUENCE [LARGE SCALE GENOMIC DNA]</scope>
    <source>
        <strain evidence="6 7">NRRL 3301</strain>
    </source>
</reference>
<dbReference type="OrthoDB" id="424794at2759"/>
<dbReference type="InterPro" id="IPR006225">
    <property type="entry name" value="PsdUridine_synth_RluC/D"/>
</dbReference>
<keyword evidence="3" id="KW-0413">Isomerase</keyword>
<dbReference type="CDD" id="cd02557">
    <property type="entry name" value="PseudoU_synth_ScRIB2"/>
    <property type="match status" value="1"/>
</dbReference>
<evidence type="ECO:0000256" key="1">
    <source>
        <dbReference type="PIRSR" id="PIRSR606225-1"/>
    </source>
</evidence>
<keyword evidence="2" id="KW-0694">RNA-binding</keyword>
<name>A0A1X2G5J8_9FUNG</name>
<evidence type="ECO:0000313" key="7">
    <source>
        <dbReference type="Proteomes" id="UP000242146"/>
    </source>
</evidence>
<evidence type="ECO:0000256" key="2">
    <source>
        <dbReference type="PROSITE-ProRule" id="PRU00182"/>
    </source>
</evidence>
<comment type="similarity">
    <text evidence="3">Belongs to the pseudouridine synthase RluA family.</text>
</comment>
<dbReference type="InterPro" id="IPR050188">
    <property type="entry name" value="RluA_PseudoU_synthase"/>
</dbReference>
<feature type="compositionally biased region" description="Basic and acidic residues" evidence="4">
    <location>
        <begin position="1"/>
        <end position="20"/>
    </location>
</feature>
<dbReference type="PANTHER" id="PTHR21600">
    <property type="entry name" value="MITOCHONDRIAL RNA PSEUDOURIDINE SYNTHASE"/>
    <property type="match status" value="1"/>
</dbReference>
<feature type="region of interest" description="Disordered" evidence="4">
    <location>
        <begin position="1"/>
        <end position="35"/>
    </location>
</feature>
<dbReference type="AlphaFoldDB" id="A0A1X2G5J8"/>
<dbReference type="SUPFAM" id="SSF55120">
    <property type="entry name" value="Pseudouridine synthase"/>
    <property type="match status" value="1"/>
</dbReference>
<accession>A0A1X2G5J8</accession>
<dbReference type="Pfam" id="PF00849">
    <property type="entry name" value="PseudoU_synth_2"/>
    <property type="match status" value="1"/>
</dbReference>
<dbReference type="InterPro" id="IPR020103">
    <property type="entry name" value="PsdUridine_synth_cat_dom_sf"/>
</dbReference>
<evidence type="ECO:0000259" key="5">
    <source>
        <dbReference type="Pfam" id="PF00849"/>
    </source>
</evidence>
<dbReference type="EC" id="5.4.99.-" evidence="3"/>
<dbReference type="GO" id="GO:0003723">
    <property type="term" value="F:RNA binding"/>
    <property type="evidence" value="ECO:0007669"/>
    <property type="project" value="UniProtKB-KW"/>
</dbReference>
<evidence type="ECO:0000256" key="4">
    <source>
        <dbReference type="SAM" id="MobiDB-lite"/>
    </source>
</evidence>
<dbReference type="GO" id="GO:0009982">
    <property type="term" value="F:pseudouridine synthase activity"/>
    <property type="evidence" value="ECO:0007669"/>
    <property type="project" value="InterPro"/>
</dbReference>
<dbReference type="NCBIfam" id="TIGR00005">
    <property type="entry name" value="rluA_subfam"/>
    <property type="match status" value="1"/>
</dbReference>
<gene>
    <name evidence="6" type="ORF">DM01DRAFT_1339888</name>
</gene>
<dbReference type="PROSITE" id="PS50889">
    <property type="entry name" value="S4"/>
    <property type="match status" value="1"/>
</dbReference>
<dbReference type="EMBL" id="MCGT01000041">
    <property type="protein sequence ID" value="ORX45656.1"/>
    <property type="molecule type" value="Genomic_DNA"/>
</dbReference>
<feature type="active site" evidence="1">
    <location>
        <position position="195"/>
    </location>
</feature>
<evidence type="ECO:0000256" key="3">
    <source>
        <dbReference type="RuleBase" id="RU362028"/>
    </source>
</evidence>
<dbReference type="Gene3D" id="3.30.2350.10">
    <property type="entry name" value="Pseudouridine synthase"/>
    <property type="match status" value="1"/>
</dbReference>
<organism evidence="6 7">
    <name type="scientific">Hesseltinella vesiculosa</name>
    <dbReference type="NCBI Taxonomy" id="101127"/>
    <lineage>
        <taxon>Eukaryota</taxon>
        <taxon>Fungi</taxon>
        <taxon>Fungi incertae sedis</taxon>
        <taxon>Mucoromycota</taxon>
        <taxon>Mucoromycotina</taxon>
        <taxon>Mucoromycetes</taxon>
        <taxon>Mucorales</taxon>
        <taxon>Cunninghamellaceae</taxon>
        <taxon>Hesseltinella</taxon>
    </lineage>
</organism>
<evidence type="ECO:0000313" key="6">
    <source>
        <dbReference type="EMBL" id="ORX45656.1"/>
    </source>
</evidence>